<evidence type="ECO:0000256" key="3">
    <source>
        <dbReference type="ARBA" id="ARBA00022526"/>
    </source>
</evidence>
<feature type="domain" description="Trehalose synthase N-terminal" evidence="8">
    <location>
        <begin position="50"/>
        <end position="199"/>
    </location>
</feature>
<accession>A0ABY5PD86</accession>
<keyword evidence="6" id="KW-0119">Carbohydrate metabolism</keyword>
<name>A0ABY5PD86_9ACTN</name>
<dbReference type="Pfam" id="PF21269">
    <property type="entry name" value="TreT_GT1"/>
    <property type="match status" value="1"/>
</dbReference>
<dbReference type="InterPro" id="IPR001296">
    <property type="entry name" value="Glyco_trans_1"/>
</dbReference>
<comment type="subunit">
    <text evidence="2">Homodimer.</text>
</comment>
<evidence type="ECO:0000256" key="1">
    <source>
        <dbReference type="ARBA" id="ARBA00009481"/>
    </source>
</evidence>
<dbReference type="SUPFAM" id="SSF53756">
    <property type="entry name" value="UDP-Glycosyltransferase/glycogen phosphorylase"/>
    <property type="match status" value="1"/>
</dbReference>
<reference evidence="10" key="1">
    <citation type="submission" date="2021-11" db="EMBL/GenBank/DDBJ databases">
        <title>Cultivation dependent microbiological survey of springs from the worlds oldest radium mine currently devoted to the extraction of radon-saturated water.</title>
        <authorList>
            <person name="Kapinusova G."/>
            <person name="Smrhova T."/>
            <person name="Strejcek M."/>
            <person name="Suman J."/>
            <person name="Jani K."/>
            <person name="Pajer P."/>
            <person name="Uhlik O."/>
        </authorList>
    </citation>
    <scope>NUCLEOTIDE SEQUENCE [LARGE SCALE GENOMIC DNA]</scope>
    <source>
        <strain evidence="10">J379</strain>
    </source>
</reference>
<dbReference type="Pfam" id="PF00534">
    <property type="entry name" value="Glycos_transf_1"/>
    <property type="match status" value="1"/>
</dbReference>
<keyword evidence="5 9" id="KW-0808">Transferase</keyword>
<evidence type="ECO:0000256" key="2">
    <source>
        <dbReference type="ARBA" id="ARBA00011738"/>
    </source>
</evidence>
<feature type="domain" description="Glycosyl transferase family 1" evidence="7">
    <location>
        <begin position="366"/>
        <end position="452"/>
    </location>
</feature>
<dbReference type="EMBL" id="CP088295">
    <property type="protein sequence ID" value="UUY02420.1"/>
    <property type="molecule type" value="Genomic_DNA"/>
</dbReference>
<dbReference type="InterPro" id="IPR049438">
    <property type="entry name" value="TreT_GT1"/>
</dbReference>
<evidence type="ECO:0000256" key="4">
    <source>
        <dbReference type="ARBA" id="ARBA00022676"/>
    </source>
</evidence>
<keyword evidence="3" id="KW-0313">Glucose metabolism</keyword>
<organism evidence="9 10">
    <name type="scientific">Svornostia abyssi</name>
    <dbReference type="NCBI Taxonomy" id="2898438"/>
    <lineage>
        <taxon>Bacteria</taxon>
        <taxon>Bacillati</taxon>
        <taxon>Actinomycetota</taxon>
        <taxon>Thermoleophilia</taxon>
        <taxon>Solirubrobacterales</taxon>
        <taxon>Baekduiaceae</taxon>
        <taxon>Svornostia</taxon>
    </lineage>
</organism>
<sequence>MSVTVLDDLAVPPLAVERFEPFLSAAQYAELLDAAAKARLLLHDRVLWCVNSTARGGGVAEMLGTLLGYARGSGVDARWVTIDCPPEFLAVTKRLHNRLHGFPGDDGPLGQRERDIYEEVSAENAAGLIERVRPRDVVLLHDPQTAGMAPALAASGALVIWRLHIGADTPNAHVEQAQAFLRPYGEHARAWVFSRKEFIWPGLDPARCHVIAPSIDALSPKNQPMEPETVMAILQSTGLLADGADDDAGFLRRDRSPGRVERRAMMIEEAPTPPDAPLVAQVSRWDNLKDPLGVVTGFAQALPHLGGAHLIVAGPDVTAVADDPEGARVLHDVTERWRALPPLERSRIHLASLPMDDPQENAAIVNALQRRADIVVQKSRAEGFGLTVAEGMWKARAVLATRVGGIQDQIVDGVSGVLLDDPDDLEDYGRKLAILLYDGGYRARLGAAARERVREHFLESRHLEDWVAVFLKVAAPAPSAG</sequence>
<dbReference type="Proteomes" id="UP001058860">
    <property type="component" value="Chromosome"/>
</dbReference>
<evidence type="ECO:0000313" key="10">
    <source>
        <dbReference type="Proteomes" id="UP001058860"/>
    </source>
</evidence>
<comment type="similarity">
    <text evidence="1">Belongs to the glycosyltransferase group 1 family. Glycosyltransferase 4 subfamily.</text>
</comment>
<keyword evidence="10" id="KW-1185">Reference proteome</keyword>
<dbReference type="GO" id="GO:0016757">
    <property type="term" value="F:glycosyltransferase activity"/>
    <property type="evidence" value="ECO:0007669"/>
    <property type="project" value="UniProtKB-KW"/>
</dbReference>
<proteinExistence type="inferred from homology"/>
<evidence type="ECO:0000256" key="5">
    <source>
        <dbReference type="ARBA" id="ARBA00022679"/>
    </source>
</evidence>
<dbReference type="InterPro" id="IPR052078">
    <property type="entry name" value="Trehalose_Metab_GTase"/>
</dbReference>
<dbReference type="RefSeq" id="WP_353862947.1">
    <property type="nucleotide sequence ID" value="NZ_CP088295.1"/>
</dbReference>
<protein>
    <submittedName>
        <fullName evidence="9">Glycosyltransferase</fullName>
        <ecNumber evidence="9">2.4.-.-</ecNumber>
    </submittedName>
</protein>
<evidence type="ECO:0000259" key="8">
    <source>
        <dbReference type="Pfam" id="PF21269"/>
    </source>
</evidence>
<dbReference type="EC" id="2.4.-.-" evidence="9"/>
<keyword evidence="4 9" id="KW-0328">Glycosyltransferase</keyword>
<evidence type="ECO:0000259" key="7">
    <source>
        <dbReference type="Pfam" id="PF00534"/>
    </source>
</evidence>
<gene>
    <name evidence="9" type="ORF">LRS13_17155</name>
</gene>
<dbReference type="PANTHER" id="PTHR47779:SF1">
    <property type="entry name" value="SYNTHASE (CCG-9), PUTATIVE (AFU_ORTHOLOGUE AFUA_3G12100)-RELATED"/>
    <property type="match status" value="1"/>
</dbReference>
<dbReference type="PANTHER" id="PTHR47779">
    <property type="entry name" value="SYNTHASE (CCG-9), PUTATIVE (AFU_ORTHOLOGUE AFUA_3G12100)-RELATED"/>
    <property type="match status" value="1"/>
</dbReference>
<evidence type="ECO:0000256" key="6">
    <source>
        <dbReference type="ARBA" id="ARBA00023277"/>
    </source>
</evidence>
<evidence type="ECO:0000313" key="9">
    <source>
        <dbReference type="EMBL" id="UUY02420.1"/>
    </source>
</evidence>
<dbReference type="Gene3D" id="3.40.50.2000">
    <property type="entry name" value="Glycogen Phosphorylase B"/>
    <property type="match status" value="2"/>
</dbReference>